<feature type="signal peptide" evidence="2">
    <location>
        <begin position="1"/>
        <end position="20"/>
    </location>
</feature>
<keyword evidence="1 4" id="KW-0378">Hydrolase</keyword>
<proteinExistence type="predicted"/>
<dbReference type="InterPro" id="IPR021109">
    <property type="entry name" value="Peptidase_aspartic_dom_sf"/>
</dbReference>
<dbReference type="EMBL" id="JAVAIM010000001">
    <property type="protein sequence ID" value="MDP4576006.1"/>
    <property type="molecule type" value="Genomic_DNA"/>
</dbReference>
<dbReference type="Pfam" id="PF13975">
    <property type="entry name" value="gag-asp_proteas"/>
    <property type="match status" value="1"/>
</dbReference>
<dbReference type="Pfam" id="PF13650">
    <property type="entry name" value="Asp_protease_2"/>
    <property type="match status" value="1"/>
</dbReference>
<dbReference type="Gene3D" id="2.40.70.10">
    <property type="entry name" value="Acid Proteases"/>
    <property type="match status" value="2"/>
</dbReference>
<dbReference type="CDD" id="cd05483">
    <property type="entry name" value="retropepsin_like_bacteria"/>
    <property type="match status" value="1"/>
</dbReference>
<dbReference type="InterPro" id="IPR001995">
    <property type="entry name" value="Peptidase_A2_cat"/>
</dbReference>
<evidence type="ECO:0000256" key="1">
    <source>
        <dbReference type="ARBA" id="ARBA00022801"/>
    </source>
</evidence>
<organism evidence="4 5">
    <name type="scientific">Qipengyuania profundimaris</name>
    <dbReference type="NCBI Taxonomy" id="3067652"/>
    <lineage>
        <taxon>Bacteria</taxon>
        <taxon>Pseudomonadati</taxon>
        <taxon>Pseudomonadota</taxon>
        <taxon>Alphaproteobacteria</taxon>
        <taxon>Sphingomonadales</taxon>
        <taxon>Erythrobacteraceae</taxon>
        <taxon>Qipengyuania</taxon>
    </lineage>
</organism>
<feature type="chain" id="PRO_5045762615" evidence="2">
    <location>
        <begin position="21"/>
        <end position="313"/>
    </location>
</feature>
<dbReference type="GO" id="GO:0016787">
    <property type="term" value="F:hydrolase activity"/>
    <property type="evidence" value="ECO:0007669"/>
    <property type="project" value="UniProtKB-KW"/>
</dbReference>
<name>A0ABT9HS77_9SPHN</name>
<accession>A0ABT9HS77</accession>
<protein>
    <submittedName>
        <fullName evidence="4">Retroviral-like aspartic protease family protein</fullName>
        <ecNumber evidence="4">3.4.23.-</ecNumber>
    </submittedName>
</protein>
<dbReference type="RefSeq" id="WP_305933233.1">
    <property type="nucleotide sequence ID" value="NZ_JAVAIM010000001.1"/>
</dbReference>
<dbReference type="InterPro" id="IPR034122">
    <property type="entry name" value="Retropepsin-like_bacterial"/>
</dbReference>
<dbReference type="PROSITE" id="PS00141">
    <property type="entry name" value="ASP_PROTEASE"/>
    <property type="match status" value="1"/>
</dbReference>
<keyword evidence="5" id="KW-1185">Reference proteome</keyword>
<keyword evidence="2" id="KW-0732">Signal</keyword>
<dbReference type="Proteomes" id="UP001240639">
    <property type="component" value="Unassembled WGS sequence"/>
</dbReference>
<comment type="caution">
    <text evidence="4">The sequence shown here is derived from an EMBL/GenBank/DDBJ whole genome shotgun (WGS) entry which is preliminary data.</text>
</comment>
<evidence type="ECO:0000259" key="3">
    <source>
        <dbReference type="PROSITE" id="PS50175"/>
    </source>
</evidence>
<evidence type="ECO:0000313" key="4">
    <source>
        <dbReference type="EMBL" id="MDP4576006.1"/>
    </source>
</evidence>
<dbReference type="PROSITE" id="PS50175">
    <property type="entry name" value="ASP_PROT_RETROV"/>
    <property type="match status" value="1"/>
</dbReference>
<sequence>MARRSLAAILALGLATTASAQPDQVEDVIGDAPSDEATLTADRHKRMTVPVTIAGEGPYRFLIDTGAQATVVTHQLVEDLALRRSGTATLVAMGSSRQVETVELDDLEFANRSVSGLISPLLHTSNIGADGILGLDSLQDTRVLIDFRERRMAIADAEYEESNSGYEIVVRARKKLGQMVITDARIDGVRTAVVIDTGAQNSIANPVLLRKLRARERHEIVSVDVLGTQLTSRATFLRSLQIGRAEMTNVQIGFADSPIFAALGLSRRPALVLGMNNLRVFDRVAIDFSTKRILFDMPSRRAKRDDLREDMPG</sequence>
<dbReference type="InterPro" id="IPR001969">
    <property type="entry name" value="Aspartic_peptidase_AS"/>
</dbReference>
<evidence type="ECO:0000313" key="5">
    <source>
        <dbReference type="Proteomes" id="UP001240639"/>
    </source>
</evidence>
<reference evidence="4 5" key="1">
    <citation type="submission" date="2023-08" db="EMBL/GenBank/DDBJ databases">
        <title>genomic of G39.</title>
        <authorList>
            <person name="Wang Y."/>
        </authorList>
    </citation>
    <scope>NUCLEOTIDE SEQUENCE [LARGE SCALE GENOMIC DNA]</scope>
    <source>
        <strain evidence="4 5">G39</strain>
    </source>
</reference>
<feature type="domain" description="Peptidase A2" evidence="3">
    <location>
        <begin position="59"/>
        <end position="137"/>
    </location>
</feature>
<evidence type="ECO:0000256" key="2">
    <source>
        <dbReference type="SAM" id="SignalP"/>
    </source>
</evidence>
<gene>
    <name evidence="4" type="ORF">Q9K02_12745</name>
</gene>
<dbReference type="SUPFAM" id="SSF50630">
    <property type="entry name" value="Acid proteases"/>
    <property type="match status" value="2"/>
</dbReference>
<dbReference type="EC" id="3.4.23.-" evidence="4"/>